<dbReference type="PANTHER" id="PTHR43792">
    <property type="entry name" value="GNAT FAMILY, PUTATIVE (AFU_ORTHOLOGUE AFUA_3G00765)-RELATED-RELATED"/>
    <property type="match status" value="1"/>
</dbReference>
<comment type="caution">
    <text evidence="2">The sequence shown here is derived from an EMBL/GenBank/DDBJ whole genome shotgun (WGS) entry which is preliminary data.</text>
</comment>
<dbReference type="SUPFAM" id="SSF55729">
    <property type="entry name" value="Acyl-CoA N-acyltransferases (Nat)"/>
    <property type="match status" value="1"/>
</dbReference>
<evidence type="ECO:0000259" key="1">
    <source>
        <dbReference type="PROSITE" id="PS51186"/>
    </source>
</evidence>
<dbReference type="PANTHER" id="PTHR43792:SF1">
    <property type="entry name" value="N-ACETYLTRANSFERASE DOMAIN-CONTAINING PROTEIN"/>
    <property type="match status" value="1"/>
</dbReference>
<evidence type="ECO:0000313" key="3">
    <source>
        <dbReference type="Proteomes" id="UP001597480"/>
    </source>
</evidence>
<dbReference type="EMBL" id="JBHUMD010000007">
    <property type="protein sequence ID" value="MFD2601913.1"/>
    <property type="molecule type" value="Genomic_DNA"/>
</dbReference>
<keyword evidence="2" id="KW-0808">Transferase</keyword>
<feature type="domain" description="N-acetyltransferase" evidence="1">
    <location>
        <begin position="17"/>
        <end position="176"/>
    </location>
</feature>
<dbReference type="GO" id="GO:0016746">
    <property type="term" value="F:acyltransferase activity"/>
    <property type="evidence" value="ECO:0007669"/>
    <property type="project" value="UniProtKB-KW"/>
</dbReference>
<dbReference type="RefSeq" id="WP_379820418.1">
    <property type="nucleotide sequence ID" value="NZ_JBHUMD010000007.1"/>
</dbReference>
<reference evidence="3" key="1">
    <citation type="journal article" date="2019" name="Int. J. Syst. Evol. Microbiol.">
        <title>The Global Catalogue of Microorganisms (GCM) 10K type strain sequencing project: providing services to taxonomists for standard genome sequencing and annotation.</title>
        <authorList>
            <consortium name="The Broad Institute Genomics Platform"/>
            <consortium name="The Broad Institute Genome Sequencing Center for Infectious Disease"/>
            <person name="Wu L."/>
            <person name="Ma J."/>
        </authorList>
    </citation>
    <scope>NUCLEOTIDE SEQUENCE [LARGE SCALE GENOMIC DNA]</scope>
    <source>
        <strain evidence="3">KCTC 42107</strain>
    </source>
</reference>
<gene>
    <name evidence="2" type="ORF">ACFSR3_07590</name>
</gene>
<evidence type="ECO:0000313" key="2">
    <source>
        <dbReference type="EMBL" id="MFD2601913.1"/>
    </source>
</evidence>
<dbReference type="InterPro" id="IPR000182">
    <property type="entry name" value="GNAT_dom"/>
</dbReference>
<protein>
    <submittedName>
        <fullName evidence="2">GNAT family N-acetyltransferase</fullName>
        <ecNumber evidence="2">2.3.-.-</ecNumber>
    </submittedName>
</protein>
<dbReference type="Gene3D" id="3.40.630.30">
    <property type="match status" value="1"/>
</dbReference>
<accession>A0ABW5NV18</accession>
<keyword evidence="2" id="KW-0012">Acyltransferase</keyword>
<dbReference type="InterPro" id="IPR051531">
    <property type="entry name" value="N-acetyltransferase"/>
</dbReference>
<dbReference type="EC" id="2.3.-.-" evidence="2"/>
<sequence length="176" mass="19948">MTTNPFNPFPILTTEKLLLRKISPDDDQAIYLQRSSPVVNKYIARTPVADITEAQAWIARINNNVDLGLSINWAITLKDSGTFIGLICLWNFSEDRTIAETGYELSPAYHGKGYMNEALQCVLDYGFSKLNLKTITAYTHWENKKSLALLKKIGFIWNEGEIDEGFPHNVIYSISK</sequence>
<dbReference type="Pfam" id="PF13302">
    <property type="entry name" value="Acetyltransf_3"/>
    <property type="match status" value="1"/>
</dbReference>
<keyword evidence="3" id="KW-1185">Reference proteome</keyword>
<proteinExistence type="predicted"/>
<organism evidence="2 3">
    <name type="scientific">Flavobacterium suzhouense</name>
    <dbReference type="NCBI Taxonomy" id="1529638"/>
    <lineage>
        <taxon>Bacteria</taxon>
        <taxon>Pseudomonadati</taxon>
        <taxon>Bacteroidota</taxon>
        <taxon>Flavobacteriia</taxon>
        <taxon>Flavobacteriales</taxon>
        <taxon>Flavobacteriaceae</taxon>
        <taxon>Flavobacterium</taxon>
    </lineage>
</organism>
<name>A0ABW5NV18_9FLAO</name>
<dbReference type="Proteomes" id="UP001597480">
    <property type="component" value="Unassembled WGS sequence"/>
</dbReference>
<dbReference type="PROSITE" id="PS51186">
    <property type="entry name" value="GNAT"/>
    <property type="match status" value="1"/>
</dbReference>
<dbReference type="InterPro" id="IPR016181">
    <property type="entry name" value="Acyl_CoA_acyltransferase"/>
</dbReference>